<dbReference type="AlphaFoldDB" id="A0AAP4LD74"/>
<dbReference type="EMBL" id="JASSOM010000091">
    <property type="protein sequence ID" value="MDK9366076.1"/>
    <property type="molecule type" value="Genomic_DNA"/>
</dbReference>
<organism evidence="2 3">
    <name type="scientific">Lelliottia wanjuensis</name>
    <dbReference type="NCBI Taxonomy" id="3050585"/>
    <lineage>
        <taxon>Bacteria</taxon>
        <taxon>Pseudomonadati</taxon>
        <taxon>Pseudomonadota</taxon>
        <taxon>Gammaproteobacteria</taxon>
        <taxon>Enterobacterales</taxon>
        <taxon>Enterobacteriaceae</taxon>
        <taxon>Lelliottia</taxon>
    </lineage>
</organism>
<evidence type="ECO:0000313" key="3">
    <source>
        <dbReference type="Proteomes" id="UP001223214"/>
    </source>
</evidence>
<evidence type="ECO:0000259" key="1">
    <source>
        <dbReference type="Pfam" id="PF07883"/>
    </source>
</evidence>
<proteinExistence type="predicted"/>
<dbReference type="Pfam" id="PF07883">
    <property type="entry name" value="Cupin_2"/>
    <property type="match status" value="1"/>
</dbReference>
<sequence>MKASIAGVVANLPEIWRSRVLGTVGNASIKVIKMGGEGIPSEVHDDFDELLLVLDGELPLVVAGEQFTLQTGEYYFVPRGASHSVPEGSFGVLLLVDVGQGSPAAP</sequence>
<feature type="domain" description="Cupin type-2" evidence="1">
    <location>
        <begin position="35"/>
        <end position="85"/>
    </location>
</feature>
<reference evidence="2 3" key="1">
    <citation type="submission" date="2023-06" db="EMBL/GenBank/DDBJ databases">
        <title>Identification and characterization of antibiotic-resistant Gram-negative bacteria.</title>
        <authorList>
            <person name="Cho G.-S."/>
            <person name="Lee J."/>
            <person name="Tai E."/>
            <person name="Jeong S."/>
            <person name="Kim I."/>
            <person name="Kim B.-E."/>
            <person name="Jeong M.-I."/>
            <person name="Oh K.-K."/>
            <person name="Franz C.M.A.P."/>
        </authorList>
    </citation>
    <scope>NUCLEOTIDE SEQUENCE [LARGE SCALE GENOMIC DNA]</scope>
    <source>
        <strain evidence="2 3">V106_12</strain>
    </source>
</reference>
<dbReference type="InterPro" id="IPR014710">
    <property type="entry name" value="RmlC-like_jellyroll"/>
</dbReference>
<accession>A0AAP4LD74</accession>
<name>A0AAP4LD74_9ENTR</name>
<dbReference type="InterPro" id="IPR011051">
    <property type="entry name" value="RmlC_Cupin_sf"/>
</dbReference>
<keyword evidence="3" id="KW-1185">Reference proteome</keyword>
<dbReference type="RefSeq" id="WP_285148995.1">
    <property type="nucleotide sequence ID" value="NZ_JASSOM010000091.1"/>
</dbReference>
<comment type="caution">
    <text evidence="2">The sequence shown here is derived from an EMBL/GenBank/DDBJ whole genome shotgun (WGS) entry which is preliminary data.</text>
</comment>
<dbReference type="InterPro" id="IPR013096">
    <property type="entry name" value="Cupin_2"/>
</dbReference>
<gene>
    <name evidence="2" type="ORF">QQF32_23035</name>
</gene>
<protein>
    <submittedName>
        <fullName evidence="2">Cupin domain-containing protein</fullName>
    </submittedName>
</protein>
<evidence type="ECO:0000313" key="2">
    <source>
        <dbReference type="EMBL" id="MDK9366076.1"/>
    </source>
</evidence>
<dbReference type="SUPFAM" id="SSF51182">
    <property type="entry name" value="RmlC-like cupins"/>
    <property type="match status" value="1"/>
</dbReference>
<dbReference type="Proteomes" id="UP001223214">
    <property type="component" value="Unassembled WGS sequence"/>
</dbReference>
<dbReference type="Gene3D" id="2.60.120.10">
    <property type="entry name" value="Jelly Rolls"/>
    <property type="match status" value="1"/>
</dbReference>